<sequence length="1170" mass="134301">MEISIGFKNLVKLALRLISFRLEQFRLSTQEYEVIRTNSGQVRGVKRINACLRDSHYYAFEGIPYAKPPLGELRFRAPQPIEPWQEVLDCTWLRSKPMQVHWITNLREGSEDCLYINIYTRELKVKGPPLPVMVWINGGGYQIGEASQDFYGPDYFMMKDVILVTFNYRVGVFGFLCFDDPKVNIPGNAGIKDQVAALRWIKENIHHFNGDPNNVTVFGESTGASSVHLLMLTPQAEGLFHKAIVQSGSALCTWAATEKHDWGFKLACHLGYSGEQNDLEIYQYLVQQSSRRLATNAVCLLSHHDLVESNMLASFLIVVEPYATESCIADKPYQDLLAKAWGNNIPLIIGGNSAEGLFHYYFTKKYRTLIEDNNELHLDYLLPNELKQNQTPDKLKQMVDILKLEYFQGRNPTFNHDIVDYLDLMGHRNFWHPVYRTIEARMAYASNVATYCYYFDCPSPNFHNFAKFLSGDLEANGVGHGYDLCYFFHNLISKNITPSCEEFQCTKWLIGMWHNFALGSNPNCEEISPIIWDKVESLEFEDSPKCLVIGKELQFTALPIHKKLKWFAYTTKCAVIIKSQSYQFKHLAQYIIAMETAIGLRQIFKLALRFISYKWNQSRLTTREYEIVNTNCGEVRGVKRLNICPKDMAYYAFEGIPYGKPPTGNLRFRAPQPIEPWQEVLDCTQAKAKPMQVNMLTSMREGSEDCLYLNVYARKLKGCGAPLPVMVWIYGGGFQVGEATRDFYGPDYFMMQDVIVVTINYRVGVFGFLCLDDPNLNIPGNAGLKDQVLALKWVKENIHHFNGDANNITVFGESAGATSTHILMLTPQTQGLFHKAIVQSGSALCPWAVTEKHDWGFKLACYLGYEGDNKDQEIYEYLMQQDGRKLATNSVCLLSHQDMVDNNRFCAFLPVVEPYATAECITDKPFEDLLSNAWSNKIPLIIGGTSAEGLFHYSFVAKHRHTLETAQGLRLDHLLPDEVKHNQSQENFNQMIQSFRKEYFNEQAPTFKDHLNKYLELMGHRTFWHPMYRIIEARLSYAPNVATYCYYFDCLSPYFRAYSNLLCGDHEVFGVCHGEDILYLFHNILSVNEVNSGPEYKYIERMIGMWYNFALSSNPNCKEISPITWEKVETLDFGMPLECLVIGEELQYATIPINKKLKCWSDLYKQKSHK</sequence>
<dbReference type="InterPro" id="IPR002018">
    <property type="entry name" value="CarbesteraseB"/>
</dbReference>
<evidence type="ECO:0000256" key="8">
    <source>
        <dbReference type="ARBA" id="ARBA00039155"/>
    </source>
</evidence>
<reference evidence="10" key="1">
    <citation type="submission" date="2020-05" db="UniProtKB">
        <authorList>
            <consortium name="EnsemblMetazoa"/>
        </authorList>
    </citation>
    <scope>IDENTIFICATION</scope>
    <source>
        <strain evidence="10">USDA</strain>
    </source>
</reference>
<comment type="subcellular location">
    <subcellularLocation>
        <location evidence="1">Secreted</location>
    </subcellularLocation>
</comment>
<dbReference type="Proteomes" id="UP000095300">
    <property type="component" value="Unassembled WGS sequence"/>
</dbReference>
<dbReference type="FunFam" id="3.40.50.1820:FF:000092">
    <property type="entry name" value="Carboxylic ester hydrolase"/>
    <property type="match status" value="2"/>
</dbReference>
<evidence type="ECO:0000256" key="2">
    <source>
        <dbReference type="ARBA" id="ARBA00005964"/>
    </source>
</evidence>
<accession>A0A1I8NQM1</accession>
<dbReference type="GO" id="GO:0106435">
    <property type="term" value="F:carboxylesterase activity"/>
    <property type="evidence" value="ECO:0007669"/>
    <property type="project" value="UniProtKB-EC"/>
</dbReference>
<keyword evidence="3" id="KW-0719">Serine esterase</keyword>
<dbReference type="VEuPathDB" id="VectorBase:SCAU001176"/>
<evidence type="ECO:0000256" key="5">
    <source>
        <dbReference type="ARBA" id="ARBA00022801"/>
    </source>
</evidence>
<keyword evidence="7" id="KW-0325">Glycoprotein</keyword>
<dbReference type="PROSITE" id="PS00941">
    <property type="entry name" value="CARBOXYLESTERASE_B_2"/>
    <property type="match status" value="2"/>
</dbReference>
<dbReference type="GO" id="GO:0005576">
    <property type="term" value="C:extracellular region"/>
    <property type="evidence" value="ECO:0007669"/>
    <property type="project" value="UniProtKB-SubCell"/>
</dbReference>
<keyword evidence="11" id="KW-1185">Reference proteome</keyword>
<evidence type="ECO:0000313" key="10">
    <source>
        <dbReference type="EnsemblMetazoa" id="SCAU001176-PA"/>
    </source>
</evidence>
<feature type="domain" description="Carboxylesterase type B" evidence="9">
    <location>
        <begin position="626"/>
        <end position="1129"/>
    </location>
</feature>
<evidence type="ECO:0000256" key="3">
    <source>
        <dbReference type="ARBA" id="ARBA00022487"/>
    </source>
</evidence>
<keyword evidence="6" id="KW-1015">Disulfide bond</keyword>
<keyword evidence="4" id="KW-0964">Secreted</keyword>
<gene>
    <name evidence="10" type="primary">106087894</name>
</gene>
<dbReference type="PANTHER" id="PTHR43142">
    <property type="entry name" value="CARBOXYLIC ESTER HYDROLASE"/>
    <property type="match status" value="1"/>
</dbReference>
<dbReference type="STRING" id="35570.A0A1I8NQM1"/>
<dbReference type="SUPFAM" id="SSF53474">
    <property type="entry name" value="alpha/beta-Hydrolases"/>
    <property type="match status" value="2"/>
</dbReference>
<evidence type="ECO:0000313" key="11">
    <source>
        <dbReference type="Proteomes" id="UP000095300"/>
    </source>
</evidence>
<dbReference type="AlphaFoldDB" id="A0A1I8NQM1"/>
<dbReference type="PANTHER" id="PTHR43142:SF1">
    <property type="entry name" value="CARBOXYLIC ESTER HYDROLASE"/>
    <property type="match status" value="1"/>
</dbReference>
<dbReference type="InterPro" id="IPR019819">
    <property type="entry name" value="Carboxylesterase_B_CS"/>
</dbReference>
<evidence type="ECO:0000256" key="7">
    <source>
        <dbReference type="ARBA" id="ARBA00023180"/>
    </source>
</evidence>
<evidence type="ECO:0000256" key="4">
    <source>
        <dbReference type="ARBA" id="ARBA00022525"/>
    </source>
</evidence>
<evidence type="ECO:0000259" key="9">
    <source>
        <dbReference type="Pfam" id="PF00135"/>
    </source>
</evidence>
<dbReference type="Gene3D" id="3.40.50.1820">
    <property type="entry name" value="alpha/beta hydrolase"/>
    <property type="match status" value="2"/>
</dbReference>
<evidence type="ECO:0000256" key="6">
    <source>
        <dbReference type="ARBA" id="ARBA00023157"/>
    </source>
</evidence>
<keyword evidence="5" id="KW-0378">Hydrolase</keyword>
<protein>
    <recommendedName>
        <fullName evidence="8">carboxylesterase</fullName>
        <ecNumber evidence="8">3.1.1.1</ecNumber>
    </recommendedName>
</protein>
<organism evidence="10 11">
    <name type="scientific">Stomoxys calcitrans</name>
    <name type="common">Stable fly</name>
    <name type="synonym">Conops calcitrans</name>
    <dbReference type="NCBI Taxonomy" id="35570"/>
    <lineage>
        <taxon>Eukaryota</taxon>
        <taxon>Metazoa</taxon>
        <taxon>Ecdysozoa</taxon>
        <taxon>Arthropoda</taxon>
        <taxon>Hexapoda</taxon>
        <taxon>Insecta</taxon>
        <taxon>Pterygota</taxon>
        <taxon>Neoptera</taxon>
        <taxon>Endopterygota</taxon>
        <taxon>Diptera</taxon>
        <taxon>Brachycera</taxon>
        <taxon>Muscomorpha</taxon>
        <taxon>Muscoidea</taxon>
        <taxon>Muscidae</taxon>
        <taxon>Stomoxys</taxon>
    </lineage>
</organism>
<proteinExistence type="inferred from homology"/>
<feature type="domain" description="Carboxylesterase type B" evidence="9">
    <location>
        <begin position="33"/>
        <end position="536"/>
    </location>
</feature>
<dbReference type="Pfam" id="PF00135">
    <property type="entry name" value="COesterase"/>
    <property type="match status" value="2"/>
</dbReference>
<dbReference type="EC" id="3.1.1.1" evidence="8"/>
<dbReference type="OrthoDB" id="19653at2759"/>
<evidence type="ECO:0000256" key="1">
    <source>
        <dbReference type="ARBA" id="ARBA00004613"/>
    </source>
</evidence>
<comment type="similarity">
    <text evidence="2">Belongs to the type-B carboxylesterase/lipase family.</text>
</comment>
<dbReference type="InterPro" id="IPR029058">
    <property type="entry name" value="AB_hydrolase_fold"/>
</dbReference>
<name>A0A1I8NQM1_STOCA</name>
<dbReference type="EnsemblMetazoa" id="SCAU001176-RA">
    <property type="protein sequence ID" value="SCAU001176-PA"/>
    <property type="gene ID" value="SCAU001176"/>
</dbReference>